<evidence type="ECO:0000313" key="11">
    <source>
        <dbReference type="Proteomes" id="UP001501166"/>
    </source>
</evidence>
<dbReference type="NCBIfam" id="TIGR00233">
    <property type="entry name" value="trpS"/>
    <property type="match status" value="1"/>
</dbReference>
<evidence type="ECO:0000256" key="4">
    <source>
        <dbReference type="ARBA" id="ARBA00022741"/>
    </source>
</evidence>
<dbReference type="PANTHER" id="PTHR43766">
    <property type="entry name" value="TRYPTOPHAN--TRNA LIGASE, MITOCHONDRIAL"/>
    <property type="match status" value="1"/>
</dbReference>
<dbReference type="InterPro" id="IPR014729">
    <property type="entry name" value="Rossmann-like_a/b/a_fold"/>
</dbReference>
<dbReference type="PANTHER" id="PTHR43766:SF1">
    <property type="entry name" value="TRYPTOPHAN--TRNA LIGASE, MITOCHONDRIAL"/>
    <property type="match status" value="1"/>
</dbReference>
<comment type="similarity">
    <text evidence="1 9">Belongs to the class-I aminoacyl-tRNA synthetase family.</text>
</comment>
<sequence length="336" mass="37552">MERVILTGDRPSGKLHLGHYVGSLKTRVALQEDENTNMFVMIADQQALTDNADNPQKVKESVMEVALDYLAVGLDPEKTTLFIQSQIPQLPELTVYLLNLVTVSRLQRNPTVKAEIQQKGFNESVPAGFFVYPVSQAADITAFKATHVPVGDDQKPMVEQTREVARDFNRIYGEEVLVEPSIMLPPQGQGRLVGIDGKGKMSKSLNNGIYLSDSADDIQKKVMSMYTDPNHIRVEDPGQVEGNVVFTYLDVFDDDKAKVQELKDHYQRGGLGDVKLKRYLNDVLQAKLQPIRERREYYAQDKGAVLAMLKEGSEKAEAVAAQTLSEVKQAMGINYY</sequence>
<dbReference type="InterPro" id="IPR002305">
    <property type="entry name" value="aa-tRNA-synth_Ic"/>
</dbReference>
<name>A0ABN0XS99_9LACT</name>
<keyword evidence="11" id="KW-1185">Reference proteome</keyword>
<evidence type="ECO:0000256" key="8">
    <source>
        <dbReference type="NCBIfam" id="TIGR00233"/>
    </source>
</evidence>
<proteinExistence type="inferred from homology"/>
<keyword evidence="7 9" id="KW-0030">Aminoacyl-tRNA synthetase</keyword>
<evidence type="ECO:0000256" key="3">
    <source>
        <dbReference type="ARBA" id="ARBA00022598"/>
    </source>
</evidence>
<evidence type="ECO:0000313" key="10">
    <source>
        <dbReference type="EMBL" id="GAA0371605.1"/>
    </source>
</evidence>
<dbReference type="EMBL" id="BAAACW010000164">
    <property type="protein sequence ID" value="GAA0371605.1"/>
    <property type="molecule type" value="Genomic_DNA"/>
</dbReference>
<dbReference type="RefSeq" id="WP_343756889.1">
    <property type="nucleotide sequence ID" value="NZ_BAAACW010000164.1"/>
</dbReference>
<dbReference type="Proteomes" id="UP001501166">
    <property type="component" value="Unassembled WGS sequence"/>
</dbReference>
<dbReference type="PROSITE" id="PS00178">
    <property type="entry name" value="AA_TRNA_LIGASE_I"/>
    <property type="match status" value="1"/>
</dbReference>
<dbReference type="GO" id="GO:0016874">
    <property type="term" value="F:ligase activity"/>
    <property type="evidence" value="ECO:0007669"/>
    <property type="project" value="UniProtKB-KW"/>
</dbReference>
<accession>A0ABN0XS99</accession>
<dbReference type="PRINTS" id="PR01039">
    <property type="entry name" value="TRNASYNTHTRP"/>
</dbReference>
<dbReference type="EC" id="6.1.1.2" evidence="2 8"/>
<dbReference type="InterPro" id="IPR001412">
    <property type="entry name" value="aa-tRNA-synth_I_CS"/>
</dbReference>
<evidence type="ECO:0000256" key="9">
    <source>
        <dbReference type="RuleBase" id="RU363036"/>
    </source>
</evidence>
<gene>
    <name evidence="10" type="primary">trpS</name>
    <name evidence="10" type="ORF">GCM10008932_23650</name>
</gene>
<evidence type="ECO:0000256" key="6">
    <source>
        <dbReference type="ARBA" id="ARBA00022917"/>
    </source>
</evidence>
<dbReference type="Gene3D" id="3.40.50.620">
    <property type="entry name" value="HUPs"/>
    <property type="match status" value="1"/>
</dbReference>
<organism evidence="10 11">
    <name type="scientific">Alkalibacterium iburiense</name>
    <dbReference type="NCBI Taxonomy" id="290589"/>
    <lineage>
        <taxon>Bacteria</taxon>
        <taxon>Bacillati</taxon>
        <taxon>Bacillota</taxon>
        <taxon>Bacilli</taxon>
        <taxon>Lactobacillales</taxon>
        <taxon>Carnobacteriaceae</taxon>
        <taxon>Alkalibacterium</taxon>
    </lineage>
</organism>
<keyword evidence="4 9" id="KW-0547">Nucleotide-binding</keyword>
<dbReference type="Gene3D" id="1.10.240.10">
    <property type="entry name" value="Tyrosyl-Transfer RNA Synthetase"/>
    <property type="match status" value="1"/>
</dbReference>
<dbReference type="InterPro" id="IPR050203">
    <property type="entry name" value="Trp-tRNA_synthetase"/>
</dbReference>
<keyword evidence="3 9" id="KW-0436">Ligase</keyword>
<evidence type="ECO:0000256" key="1">
    <source>
        <dbReference type="ARBA" id="ARBA00005594"/>
    </source>
</evidence>
<protein>
    <recommendedName>
        <fullName evidence="2 8">Tryptophan--tRNA ligase</fullName>
        <ecNumber evidence="2 8">6.1.1.2</ecNumber>
    </recommendedName>
</protein>
<reference evidence="10 11" key="1">
    <citation type="journal article" date="2019" name="Int. J. Syst. Evol. Microbiol.">
        <title>The Global Catalogue of Microorganisms (GCM) 10K type strain sequencing project: providing services to taxonomists for standard genome sequencing and annotation.</title>
        <authorList>
            <consortium name="The Broad Institute Genomics Platform"/>
            <consortium name="The Broad Institute Genome Sequencing Center for Infectious Disease"/>
            <person name="Wu L."/>
            <person name="Ma J."/>
        </authorList>
    </citation>
    <scope>NUCLEOTIDE SEQUENCE [LARGE SCALE GENOMIC DNA]</scope>
    <source>
        <strain evidence="10 11">JCM 12662</strain>
    </source>
</reference>
<evidence type="ECO:0000256" key="2">
    <source>
        <dbReference type="ARBA" id="ARBA00013161"/>
    </source>
</evidence>
<keyword evidence="5 9" id="KW-0067">ATP-binding</keyword>
<evidence type="ECO:0000256" key="5">
    <source>
        <dbReference type="ARBA" id="ARBA00022840"/>
    </source>
</evidence>
<keyword evidence="6 9" id="KW-0648">Protein biosynthesis</keyword>
<evidence type="ECO:0000256" key="7">
    <source>
        <dbReference type="ARBA" id="ARBA00023146"/>
    </source>
</evidence>
<dbReference type="CDD" id="cd00806">
    <property type="entry name" value="TrpRS_core"/>
    <property type="match status" value="1"/>
</dbReference>
<dbReference type="Pfam" id="PF00579">
    <property type="entry name" value="tRNA-synt_1b"/>
    <property type="match status" value="1"/>
</dbReference>
<dbReference type="InterPro" id="IPR002306">
    <property type="entry name" value="Trp-tRNA-ligase"/>
</dbReference>
<dbReference type="SUPFAM" id="SSF52374">
    <property type="entry name" value="Nucleotidylyl transferase"/>
    <property type="match status" value="1"/>
</dbReference>
<comment type="caution">
    <text evidence="10">The sequence shown here is derived from an EMBL/GenBank/DDBJ whole genome shotgun (WGS) entry which is preliminary data.</text>
</comment>